<dbReference type="EMBL" id="JABWAB010000003">
    <property type="protein sequence ID" value="KAF6057168.1"/>
    <property type="molecule type" value="Genomic_DNA"/>
</dbReference>
<gene>
    <name evidence="1" type="ORF">FOB60_001723</name>
</gene>
<evidence type="ECO:0000313" key="1">
    <source>
        <dbReference type="EMBL" id="KAF6057168.1"/>
    </source>
</evidence>
<name>A0A8X7NMU8_CANPA</name>
<accession>A0A8X7NMU8</accession>
<comment type="caution">
    <text evidence="1">The sequence shown here is derived from an EMBL/GenBank/DDBJ whole genome shotgun (WGS) entry which is preliminary data.</text>
</comment>
<dbReference type="AlphaFoldDB" id="A0A8X7NMU8"/>
<evidence type="ECO:0000313" key="2">
    <source>
        <dbReference type="Proteomes" id="UP000590412"/>
    </source>
</evidence>
<dbReference type="Pfam" id="PF11957">
    <property type="entry name" value="efThoc1"/>
    <property type="match status" value="1"/>
</dbReference>
<dbReference type="Proteomes" id="UP000590412">
    <property type="component" value="Unassembled WGS sequence"/>
</dbReference>
<dbReference type="InterPro" id="IPR021861">
    <property type="entry name" value="THO_THOC1"/>
</dbReference>
<sequence length="566" mass="65861">MDSALNTRSTQFVELINTLVINELEGYSGHYDECKFAGYTDATTDLLNFDDAQFKFEDPEGLEEEEIATFNDATLSRLKESLLSSSFQKALLSTIESVVDDENNMSMKKISLTLDYLMWIALKVDKTAKLTYYYCLEAVSNQLFSFSTDQVESLWTFVEARLPTIQTQLFENTFAERIAVLSLGNSLTDKYNTSITGSQTNSTLKDTPNDRFQSRVRLFMTQLLAIDDNTGLNKYFHIRNSVPPHIETKDVFLSDVLQIQKIFNNPLFYLKKNNTVELNKMTEKIYRVYGQLVEEESRFREKHPFPEQFLMVKPKSESEREYLRQKYTKRVYTPEPYLESSFQKGSKSNESQNADYKFLYHQLELSKVRVQYLLMIYILSVFYIEMTPNHKTEFIKTIGAPITTKHITEDSPGVSALRKLIDIKNELPTVLKNIDPSLPFLLLHLGIDEKIWWKWLLHGKDEQNKGFFVDKMLSPEVLSGQEDAFQKLYPFKNKRSFNTFVTPQVSKKMRTGRGLEQLKQTAQVDIDKAMEELEGVEGKLKEEPTDEWKDIKSSHSWKLLRRKRCN</sequence>
<proteinExistence type="predicted"/>
<dbReference type="OrthoDB" id="4082726at2759"/>
<protein>
    <submittedName>
        <fullName evidence="1">Uncharacterized protein</fullName>
    </submittedName>
</protein>
<organism evidence="1 2">
    <name type="scientific">Candida parapsilosis</name>
    <name type="common">Yeast</name>
    <dbReference type="NCBI Taxonomy" id="5480"/>
    <lineage>
        <taxon>Eukaryota</taxon>
        <taxon>Fungi</taxon>
        <taxon>Dikarya</taxon>
        <taxon>Ascomycota</taxon>
        <taxon>Saccharomycotina</taxon>
        <taxon>Pichiomycetes</taxon>
        <taxon>Debaryomycetaceae</taxon>
        <taxon>Candida/Lodderomyces clade</taxon>
        <taxon>Candida</taxon>
    </lineage>
</organism>
<reference evidence="1" key="1">
    <citation type="submission" date="2020-03" db="EMBL/GenBank/DDBJ databases">
        <title>FDA dAtabase for Regulatory Grade micrObial Sequences (FDA-ARGOS): Supporting development and validation of Infectious Disease Dx tests.</title>
        <authorList>
            <person name="Campos J."/>
            <person name="Goldberg B."/>
            <person name="Tallon L."/>
            <person name="Sadzewicz L."/>
            <person name="Vavikolanu K."/>
            <person name="Mehta A."/>
            <person name="Aluvathingal J."/>
            <person name="Nadendla S."/>
            <person name="Nandy P."/>
            <person name="Geyer C."/>
            <person name="Yan Y."/>
            <person name="Sichtig H."/>
        </authorList>
    </citation>
    <scope>NUCLEOTIDE SEQUENCE [LARGE SCALE GENOMIC DNA]</scope>
    <source>
        <strain evidence="1">FDAARGOS_652</strain>
    </source>
</reference>